<dbReference type="InterPro" id="IPR006120">
    <property type="entry name" value="Resolvase_HTH_dom"/>
</dbReference>
<sequence>MIAGLLTSFAESVAEGEARPVLRIGTDDTIGKLTPGVHPSCSVAVLPTDHTLAVPATRDSPQPAMARAALREGQPVDQVAAAFGVSRATLYRYLAEAAETLLPSP</sequence>
<evidence type="ECO:0000313" key="3">
    <source>
        <dbReference type="Proteomes" id="UP001595696"/>
    </source>
</evidence>
<dbReference type="InterPro" id="IPR009057">
    <property type="entry name" value="Homeodomain-like_sf"/>
</dbReference>
<reference evidence="3" key="1">
    <citation type="journal article" date="2019" name="Int. J. Syst. Evol. Microbiol.">
        <title>The Global Catalogue of Microorganisms (GCM) 10K type strain sequencing project: providing services to taxonomists for standard genome sequencing and annotation.</title>
        <authorList>
            <consortium name="The Broad Institute Genomics Platform"/>
            <consortium name="The Broad Institute Genome Sequencing Center for Infectious Disease"/>
            <person name="Wu L."/>
            <person name="Ma J."/>
        </authorList>
    </citation>
    <scope>NUCLEOTIDE SEQUENCE [LARGE SCALE GENOMIC DNA]</scope>
    <source>
        <strain evidence="3">CGMCC 4.7330</strain>
    </source>
</reference>
<protein>
    <submittedName>
        <fullName evidence="2">Helix-turn-helix domain-containing protein</fullName>
    </submittedName>
</protein>
<dbReference type="EMBL" id="JBHSAX010000033">
    <property type="protein sequence ID" value="MFC3966362.1"/>
    <property type="molecule type" value="Genomic_DNA"/>
</dbReference>
<dbReference type="CDD" id="cd00569">
    <property type="entry name" value="HTH_Hin_like"/>
    <property type="match status" value="1"/>
</dbReference>
<keyword evidence="3" id="KW-1185">Reference proteome</keyword>
<accession>A0ABV8E3K7</accession>
<evidence type="ECO:0000259" key="1">
    <source>
        <dbReference type="Pfam" id="PF02796"/>
    </source>
</evidence>
<dbReference type="RefSeq" id="WP_378616993.1">
    <property type="nucleotide sequence ID" value="NZ_JBHSAX010000033.1"/>
</dbReference>
<dbReference type="SUPFAM" id="SSF46689">
    <property type="entry name" value="Homeodomain-like"/>
    <property type="match status" value="1"/>
</dbReference>
<evidence type="ECO:0000313" key="2">
    <source>
        <dbReference type="EMBL" id="MFC3966362.1"/>
    </source>
</evidence>
<comment type="caution">
    <text evidence="2">The sequence shown here is derived from an EMBL/GenBank/DDBJ whole genome shotgun (WGS) entry which is preliminary data.</text>
</comment>
<dbReference type="Proteomes" id="UP001595696">
    <property type="component" value="Unassembled WGS sequence"/>
</dbReference>
<dbReference type="Pfam" id="PF02796">
    <property type="entry name" value="HTH_7"/>
    <property type="match status" value="1"/>
</dbReference>
<gene>
    <name evidence="2" type="ORF">ACFO0B_30640</name>
</gene>
<organism evidence="2 3">
    <name type="scientific">Nocardia jiangsuensis</name>
    <dbReference type="NCBI Taxonomy" id="1691563"/>
    <lineage>
        <taxon>Bacteria</taxon>
        <taxon>Bacillati</taxon>
        <taxon>Actinomycetota</taxon>
        <taxon>Actinomycetes</taxon>
        <taxon>Mycobacteriales</taxon>
        <taxon>Nocardiaceae</taxon>
        <taxon>Nocardia</taxon>
    </lineage>
</organism>
<name>A0ABV8E3K7_9NOCA</name>
<feature type="domain" description="Resolvase HTH" evidence="1">
    <location>
        <begin position="70"/>
        <end position="96"/>
    </location>
</feature>
<dbReference type="Gene3D" id="1.10.10.60">
    <property type="entry name" value="Homeodomain-like"/>
    <property type="match status" value="1"/>
</dbReference>
<proteinExistence type="predicted"/>